<dbReference type="EMBL" id="LN907827">
    <property type="protein sequence ID" value="CUU23229.1"/>
    <property type="molecule type" value="Genomic_DNA"/>
</dbReference>
<reference evidence="2" key="1">
    <citation type="submission" date="2015-11" db="EMBL/GenBank/DDBJ databases">
        <authorList>
            <person name="Blom J."/>
        </authorList>
    </citation>
    <scope>NUCLEOTIDE SEQUENCE [LARGE SCALE GENOMIC DNA]</scope>
</reference>
<dbReference type="RefSeq" id="WP_067428462.1">
    <property type="nucleotide sequence ID" value="NZ_CP072598.1"/>
</dbReference>
<dbReference type="Proteomes" id="UP000059419">
    <property type="component" value="Chromosome 1"/>
</dbReference>
<dbReference type="OrthoDB" id="5889969at2"/>
<organism evidence="1 2">
    <name type="scientific">Duffyella gerundensis</name>
    <dbReference type="NCBI Taxonomy" id="1619313"/>
    <lineage>
        <taxon>Bacteria</taxon>
        <taxon>Pseudomonadati</taxon>
        <taxon>Pseudomonadota</taxon>
        <taxon>Gammaproteobacteria</taxon>
        <taxon>Enterobacterales</taxon>
        <taxon>Erwiniaceae</taxon>
        <taxon>Duffyella</taxon>
    </lineage>
</organism>
<dbReference type="KEGG" id="ege:EM595_0993"/>
<name>A0A0U5E7R2_9GAMM</name>
<dbReference type="PATRIC" id="fig|1619313.3.peg.1032"/>
<proteinExistence type="predicted"/>
<dbReference type="GeneID" id="84613998"/>
<keyword evidence="2" id="KW-1185">Reference proteome</keyword>
<evidence type="ECO:0000313" key="1">
    <source>
        <dbReference type="EMBL" id="CUU23229.1"/>
    </source>
</evidence>
<evidence type="ECO:0000313" key="2">
    <source>
        <dbReference type="Proteomes" id="UP000059419"/>
    </source>
</evidence>
<sequence length="117" mass="13070">MSLLIPATLSINETDTTKLIAVINQNILKLSAALAGDLQWYSQNALLVPDSFVIISISAIAPSFFKMHYHYQWNVFNACLNINESETQTETVTFQVVPEGLLFDIIENQRPSPADEL</sequence>
<dbReference type="STRING" id="1619313.EM595_0993"/>
<accession>A0A0U5E7R2</accession>
<dbReference type="AlphaFoldDB" id="A0A0U5E7R2"/>
<gene>
    <name evidence="1" type="ORF">EM595_0993</name>
</gene>
<protein>
    <submittedName>
        <fullName evidence="1">Uncharacterized protein</fullName>
    </submittedName>
</protein>